<reference evidence="1 2" key="1">
    <citation type="journal article" date="2016" name="Nat. Commun.">
        <title>Thousands of microbial genomes shed light on interconnected biogeochemical processes in an aquifer system.</title>
        <authorList>
            <person name="Anantharaman K."/>
            <person name="Brown C.T."/>
            <person name="Hug L.A."/>
            <person name="Sharon I."/>
            <person name="Castelle C.J."/>
            <person name="Probst A.J."/>
            <person name="Thomas B.C."/>
            <person name="Singh A."/>
            <person name="Wilkins M.J."/>
            <person name="Karaoz U."/>
            <person name="Brodie E.L."/>
            <person name="Williams K.H."/>
            <person name="Hubbard S.S."/>
            <person name="Banfield J.F."/>
        </authorList>
    </citation>
    <scope>NUCLEOTIDE SEQUENCE [LARGE SCALE GENOMIC DNA]</scope>
</reference>
<dbReference type="Proteomes" id="UP000178636">
    <property type="component" value="Unassembled WGS sequence"/>
</dbReference>
<dbReference type="InterPro" id="IPR009057">
    <property type="entry name" value="Homeodomain-like_sf"/>
</dbReference>
<proteinExistence type="predicted"/>
<evidence type="ECO:0000313" key="2">
    <source>
        <dbReference type="Proteomes" id="UP000178636"/>
    </source>
</evidence>
<gene>
    <name evidence="1" type="ORF">A3C93_03550</name>
</gene>
<dbReference type="SUPFAM" id="SSF46689">
    <property type="entry name" value="Homeodomain-like"/>
    <property type="match status" value="1"/>
</dbReference>
<dbReference type="EMBL" id="MHLO01000036">
    <property type="protein sequence ID" value="OGZ11214.1"/>
    <property type="molecule type" value="Genomic_DNA"/>
</dbReference>
<dbReference type="GO" id="GO:0006313">
    <property type="term" value="P:DNA transposition"/>
    <property type="evidence" value="ECO:0007669"/>
    <property type="project" value="InterPro"/>
</dbReference>
<dbReference type="Pfam" id="PF01527">
    <property type="entry name" value="HTH_Tnp_1"/>
    <property type="match status" value="1"/>
</dbReference>
<dbReference type="AlphaFoldDB" id="A0A1G2DC79"/>
<dbReference type="InterPro" id="IPR002514">
    <property type="entry name" value="Transposase_8"/>
</dbReference>
<sequence length="84" mass="9065">MKKHRVAPEVKAQIISRIKNDGVSVSQAAADHGVSTGSIYTWLGKKADGGPSVLEIAKLRKENAILLQLVGEITLKLSESQKKK</sequence>
<evidence type="ECO:0000313" key="1">
    <source>
        <dbReference type="EMBL" id="OGZ11214.1"/>
    </source>
</evidence>
<dbReference type="GO" id="GO:0003677">
    <property type="term" value="F:DNA binding"/>
    <property type="evidence" value="ECO:0007669"/>
    <property type="project" value="InterPro"/>
</dbReference>
<comment type="caution">
    <text evidence="1">The sequence shown here is derived from an EMBL/GenBank/DDBJ whole genome shotgun (WGS) entry which is preliminary data.</text>
</comment>
<dbReference type="GO" id="GO:0004803">
    <property type="term" value="F:transposase activity"/>
    <property type="evidence" value="ECO:0007669"/>
    <property type="project" value="InterPro"/>
</dbReference>
<name>A0A1G2DC79_9BACT</name>
<organism evidence="1 2">
    <name type="scientific">Candidatus Lloydbacteria bacterium RIFCSPHIGHO2_02_FULL_54_17</name>
    <dbReference type="NCBI Taxonomy" id="1798664"/>
    <lineage>
        <taxon>Bacteria</taxon>
        <taxon>Candidatus Lloydiibacteriota</taxon>
    </lineage>
</organism>
<protein>
    <recommendedName>
        <fullName evidence="3">Transposase</fullName>
    </recommendedName>
</protein>
<evidence type="ECO:0008006" key="3">
    <source>
        <dbReference type="Google" id="ProtNLM"/>
    </source>
</evidence>
<accession>A0A1G2DC79</accession>
<dbReference type="STRING" id="1798664.A3C93_03550"/>